<reference evidence="1" key="1">
    <citation type="submission" date="2018-11" db="EMBL/GenBank/DDBJ databases">
        <authorList>
            <person name="Alioto T."/>
            <person name="Alioto T."/>
        </authorList>
    </citation>
    <scope>NUCLEOTIDE SEQUENCE</scope>
</reference>
<accession>A0A8B6CFD1</accession>
<dbReference type="Proteomes" id="UP000596742">
    <property type="component" value="Unassembled WGS sequence"/>
</dbReference>
<name>A0A8B6CFD1_MYTGA</name>
<sequence length="131" mass="15202">MKTQSRHMFYLHRMFRRRNKYAGHCRHKEKNHFYLDCDNVENLNTDQELIKIVDQIEANIKFRTSKKEQNDLIAKVDIKNVNLTTKKKSPPRAVMLANEDDSINNTYVVGDGLQISAATVVTTTCCEILCI</sequence>
<gene>
    <name evidence="1" type="ORF">MGAL_10B001420</name>
</gene>
<comment type="caution">
    <text evidence="1">The sequence shown here is derived from an EMBL/GenBank/DDBJ whole genome shotgun (WGS) entry which is preliminary data.</text>
</comment>
<dbReference type="AlphaFoldDB" id="A0A8B6CFD1"/>
<dbReference type="OrthoDB" id="6149269at2759"/>
<protein>
    <submittedName>
        <fullName evidence="1">Uncharacterized protein</fullName>
    </submittedName>
</protein>
<organism evidence="1 2">
    <name type="scientific">Mytilus galloprovincialis</name>
    <name type="common">Mediterranean mussel</name>
    <dbReference type="NCBI Taxonomy" id="29158"/>
    <lineage>
        <taxon>Eukaryota</taxon>
        <taxon>Metazoa</taxon>
        <taxon>Spiralia</taxon>
        <taxon>Lophotrochozoa</taxon>
        <taxon>Mollusca</taxon>
        <taxon>Bivalvia</taxon>
        <taxon>Autobranchia</taxon>
        <taxon>Pteriomorphia</taxon>
        <taxon>Mytilida</taxon>
        <taxon>Mytiloidea</taxon>
        <taxon>Mytilidae</taxon>
        <taxon>Mytilinae</taxon>
        <taxon>Mytilus</taxon>
    </lineage>
</organism>
<evidence type="ECO:0000313" key="1">
    <source>
        <dbReference type="EMBL" id="VDI04182.1"/>
    </source>
</evidence>
<keyword evidence="2" id="KW-1185">Reference proteome</keyword>
<dbReference type="EMBL" id="UYJE01001686">
    <property type="protein sequence ID" value="VDI04182.1"/>
    <property type="molecule type" value="Genomic_DNA"/>
</dbReference>
<evidence type="ECO:0000313" key="2">
    <source>
        <dbReference type="Proteomes" id="UP000596742"/>
    </source>
</evidence>
<proteinExistence type="predicted"/>